<dbReference type="RefSeq" id="WP_191201733.1">
    <property type="nucleotide sequence ID" value="NZ_JACXZA010000001.1"/>
</dbReference>
<dbReference type="Pfam" id="PF00300">
    <property type="entry name" value="His_Phos_1"/>
    <property type="match status" value="1"/>
</dbReference>
<organism evidence="1 2">
    <name type="scientific">Paenibacillus terricola</name>
    <dbReference type="NCBI Taxonomy" id="2763503"/>
    <lineage>
        <taxon>Bacteria</taxon>
        <taxon>Bacillati</taxon>
        <taxon>Bacillota</taxon>
        <taxon>Bacilli</taxon>
        <taxon>Bacillales</taxon>
        <taxon>Paenibacillaceae</taxon>
        <taxon>Paenibacillus</taxon>
    </lineage>
</organism>
<accession>A0ABR8MN46</accession>
<dbReference type="SUPFAM" id="SSF53254">
    <property type="entry name" value="Phosphoglycerate mutase-like"/>
    <property type="match status" value="1"/>
</dbReference>
<dbReference type="PANTHER" id="PTHR48100">
    <property type="entry name" value="BROAD-SPECIFICITY PHOSPHATASE YOR283W-RELATED"/>
    <property type="match status" value="1"/>
</dbReference>
<reference evidence="1 2" key="1">
    <citation type="submission" date="2020-09" db="EMBL/GenBank/DDBJ databases">
        <title>Paenibacillus sp. strain PR3 16S rRNA gene Genome sequencing and assembly.</title>
        <authorList>
            <person name="Kim J."/>
        </authorList>
    </citation>
    <scope>NUCLEOTIDE SEQUENCE [LARGE SCALE GENOMIC DNA]</scope>
    <source>
        <strain evidence="1 2">PR3</strain>
    </source>
</reference>
<dbReference type="InterPro" id="IPR029033">
    <property type="entry name" value="His_PPase_superfam"/>
</dbReference>
<proteinExistence type="predicted"/>
<evidence type="ECO:0000313" key="1">
    <source>
        <dbReference type="EMBL" id="MBD3917439.1"/>
    </source>
</evidence>
<gene>
    <name evidence="1" type="ORF">H8B09_01630</name>
</gene>
<dbReference type="InterPro" id="IPR013078">
    <property type="entry name" value="His_Pase_superF_clade-1"/>
</dbReference>
<protein>
    <submittedName>
        <fullName evidence="1">Histidine phosphatase family protein</fullName>
    </submittedName>
</protein>
<dbReference type="EMBL" id="JACXZA010000001">
    <property type="protein sequence ID" value="MBD3917439.1"/>
    <property type="molecule type" value="Genomic_DNA"/>
</dbReference>
<dbReference type="InterPro" id="IPR050275">
    <property type="entry name" value="PGM_Phosphatase"/>
</dbReference>
<comment type="caution">
    <text evidence="1">The sequence shown here is derived from an EMBL/GenBank/DDBJ whole genome shotgun (WGS) entry which is preliminary data.</text>
</comment>
<dbReference type="SMART" id="SM00855">
    <property type="entry name" value="PGAM"/>
    <property type="match status" value="1"/>
</dbReference>
<dbReference type="Proteomes" id="UP000609346">
    <property type="component" value="Unassembled WGS sequence"/>
</dbReference>
<dbReference type="Gene3D" id="3.40.50.1240">
    <property type="entry name" value="Phosphoglycerate mutase-like"/>
    <property type="match status" value="1"/>
</dbReference>
<dbReference type="PANTHER" id="PTHR48100:SF1">
    <property type="entry name" value="HISTIDINE PHOSPHATASE FAMILY PROTEIN-RELATED"/>
    <property type="match status" value="1"/>
</dbReference>
<evidence type="ECO:0000313" key="2">
    <source>
        <dbReference type="Proteomes" id="UP000609346"/>
    </source>
</evidence>
<keyword evidence="2" id="KW-1185">Reference proteome</keyword>
<sequence>MRTFYLDRHALKEKAIGDVAITDKGRSQAEATAHFFQGEKLEAIVASPLLRAKQTAAIIASALEGWTADIAEDHRLRERANWGDLPGQSLDDFIAMWDQCTRDPALIPAAGDSAGQAGERFAAALMEIGDAAPDGSSIVVVTHGGVLTDFLVQTFDEIELIRWHADFVAVQSSIVPECSITSVSYDAGRFKIESFASVAHLVAVEDMNE</sequence>
<name>A0ABR8MN46_9BACL</name>
<dbReference type="CDD" id="cd07067">
    <property type="entry name" value="HP_PGM_like"/>
    <property type="match status" value="1"/>
</dbReference>